<evidence type="ECO:0000313" key="2">
    <source>
        <dbReference type="EMBL" id="ACB26286.1"/>
    </source>
</evidence>
<dbReference type="EMBL" id="CP001001">
    <property type="protein sequence ID" value="ACB26286.1"/>
    <property type="molecule type" value="Genomic_DNA"/>
</dbReference>
<dbReference type="eggNOG" id="ENOG50310FK">
    <property type="taxonomic scope" value="Bacteria"/>
</dbReference>
<dbReference type="PATRIC" id="fig|426355.14.peg.4398"/>
<organism evidence="2 3">
    <name type="scientific">Methylobacterium radiotolerans (strain ATCC 27329 / DSM 1819 / JCM 2831 / NBRC 15690 / NCIMB 10815 / 0-1)</name>
    <dbReference type="NCBI Taxonomy" id="426355"/>
    <lineage>
        <taxon>Bacteria</taxon>
        <taxon>Pseudomonadati</taxon>
        <taxon>Pseudomonadota</taxon>
        <taxon>Alphaproteobacteria</taxon>
        <taxon>Hyphomicrobiales</taxon>
        <taxon>Methylobacteriaceae</taxon>
        <taxon>Methylobacterium</taxon>
    </lineage>
</organism>
<dbReference type="STRING" id="426355.Mrad2831_4320"/>
<accession>B1M3E6</accession>
<reference evidence="2 3" key="1">
    <citation type="submission" date="2008-03" db="EMBL/GenBank/DDBJ databases">
        <title>Complete sequence of chromosome of Methylobacterium radiotolerans JCM 2831.</title>
        <authorList>
            <consortium name="US DOE Joint Genome Institute"/>
            <person name="Copeland A."/>
            <person name="Lucas S."/>
            <person name="Lapidus A."/>
            <person name="Glavina del Rio T."/>
            <person name="Dalin E."/>
            <person name="Tice H."/>
            <person name="Bruce D."/>
            <person name="Goodwin L."/>
            <person name="Pitluck S."/>
            <person name="Kiss H."/>
            <person name="Brettin T."/>
            <person name="Detter J.C."/>
            <person name="Han C."/>
            <person name="Kuske C.R."/>
            <person name="Schmutz J."/>
            <person name="Larimer F."/>
            <person name="Land M."/>
            <person name="Hauser L."/>
            <person name="Kyrpides N."/>
            <person name="Mikhailova N."/>
            <person name="Marx C.J."/>
            <person name="Richardson P."/>
        </authorList>
    </citation>
    <scope>NUCLEOTIDE SEQUENCE [LARGE SCALE GENOMIC DNA]</scope>
    <source>
        <strain evidence="3">ATCC 27329 / DSM 1819 / JCM 2831 / NBRC 15690 / NCIMB 10815 / 0-1</strain>
    </source>
</reference>
<protein>
    <submittedName>
        <fullName evidence="2">Uncharacterized protein</fullName>
    </submittedName>
</protein>
<name>B1M3E6_METRJ</name>
<dbReference type="Proteomes" id="UP000006589">
    <property type="component" value="Chromosome"/>
</dbReference>
<sequence>MCGGGRTARRPPETTMPPSSRALLGCLVLALLIGGLGLGLRRAVAVTPVDPAFRAVLRAYAAPDASGGTQQHE</sequence>
<dbReference type="HOGENOM" id="CLU_201158_0_0_5"/>
<gene>
    <name evidence="2" type="ordered locus">Mrad2831_4320</name>
</gene>
<dbReference type="KEGG" id="mrd:Mrad2831_4320"/>
<evidence type="ECO:0000313" key="3">
    <source>
        <dbReference type="Proteomes" id="UP000006589"/>
    </source>
</evidence>
<evidence type="ECO:0000256" key="1">
    <source>
        <dbReference type="SAM" id="MobiDB-lite"/>
    </source>
</evidence>
<dbReference type="AlphaFoldDB" id="B1M3E6"/>
<proteinExistence type="predicted"/>
<feature type="region of interest" description="Disordered" evidence="1">
    <location>
        <begin position="1"/>
        <end position="20"/>
    </location>
</feature>